<gene>
    <name evidence="2" type="ORF">OSIN01602_LOCUS10984</name>
</gene>
<name>A0A7S1ZKB6_TRICV</name>
<evidence type="ECO:0000313" key="2">
    <source>
        <dbReference type="EMBL" id="CAD9341119.1"/>
    </source>
</evidence>
<organism evidence="2">
    <name type="scientific">Trieres chinensis</name>
    <name type="common">Marine centric diatom</name>
    <name type="synonym">Odontella sinensis</name>
    <dbReference type="NCBI Taxonomy" id="1514140"/>
    <lineage>
        <taxon>Eukaryota</taxon>
        <taxon>Sar</taxon>
        <taxon>Stramenopiles</taxon>
        <taxon>Ochrophyta</taxon>
        <taxon>Bacillariophyta</taxon>
        <taxon>Mediophyceae</taxon>
        <taxon>Biddulphiophycidae</taxon>
        <taxon>Eupodiscales</taxon>
        <taxon>Parodontellaceae</taxon>
        <taxon>Trieres</taxon>
    </lineage>
</organism>
<accession>A0A7S1ZKB6</accession>
<proteinExistence type="predicted"/>
<dbReference type="AlphaFoldDB" id="A0A7S1ZKB6"/>
<dbReference type="EMBL" id="HBGO01019153">
    <property type="protein sequence ID" value="CAD9341119.1"/>
    <property type="molecule type" value="Transcribed_RNA"/>
</dbReference>
<sequence length="132" mass="15097">MNLSETTSLGVSSALFDNHHQYHASSNTQTDFNHWGRVHHAQGKPESHMPPFGVAWSRPSFWSGMGQSEVRDEDSLEYIMSLIKRKSLEKAAAREIEKWDALLFMRRGESKKLARPEAMESLKRLIAQQSRA</sequence>
<feature type="region of interest" description="Disordered" evidence="1">
    <location>
        <begin position="27"/>
        <end position="50"/>
    </location>
</feature>
<protein>
    <submittedName>
        <fullName evidence="2">Uncharacterized protein</fullName>
    </submittedName>
</protein>
<reference evidence="2" key="1">
    <citation type="submission" date="2021-01" db="EMBL/GenBank/DDBJ databases">
        <authorList>
            <person name="Corre E."/>
            <person name="Pelletier E."/>
            <person name="Niang G."/>
            <person name="Scheremetjew M."/>
            <person name="Finn R."/>
            <person name="Kale V."/>
            <person name="Holt S."/>
            <person name="Cochrane G."/>
            <person name="Meng A."/>
            <person name="Brown T."/>
            <person name="Cohen L."/>
        </authorList>
    </citation>
    <scope>NUCLEOTIDE SEQUENCE</scope>
    <source>
        <strain evidence="2">Grunow 1884</strain>
    </source>
</reference>
<evidence type="ECO:0000256" key="1">
    <source>
        <dbReference type="SAM" id="MobiDB-lite"/>
    </source>
</evidence>